<evidence type="ECO:0000313" key="3">
    <source>
        <dbReference type="Proteomes" id="UP000608154"/>
    </source>
</evidence>
<sequence length="57" mass="6757">MEYLWAFVVIGGPILLGLGILYGTIQYRRRNRRFDRVSDEGARKLREELEEEDSRRG</sequence>
<accession>A0A916TU21</accession>
<keyword evidence="1" id="KW-0472">Membrane</keyword>
<reference evidence="2" key="1">
    <citation type="journal article" date="2014" name="Int. J. Syst. Evol. Microbiol.">
        <title>Complete genome sequence of Corynebacterium casei LMG S-19264T (=DSM 44701T), isolated from a smear-ripened cheese.</title>
        <authorList>
            <consortium name="US DOE Joint Genome Institute (JGI-PGF)"/>
            <person name="Walter F."/>
            <person name="Albersmeier A."/>
            <person name="Kalinowski J."/>
            <person name="Ruckert C."/>
        </authorList>
    </citation>
    <scope>NUCLEOTIDE SEQUENCE</scope>
    <source>
        <strain evidence="2">CGMCC 1.15095</strain>
    </source>
</reference>
<name>A0A916TU21_9SPHN</name>
<comment type="caution">
    <text evidence="2">The sequence shown here is derived from an EMBL/GenBank/DDBJ whole genome shotgun (WGS) entry which is preliminary data.</text>
</comment>
<dbReference type="RefSeq" id="WP_188771622.1">
    <property type="nucleotide sequence ID" value="NZ_BMHK01000014.1"/>
</dbReference>
<dbReference type="AlphaFoldDB" id="A0A916TU21"/>
<evidence type="ECO:0000313" key="2">
    <source>
        <dbReference type="EMBL" id="GGC03769.1"/>
    </source>
</evidence>
<feature type="transmembrane region" description="Helical" evidence="1">
    <location>
        <begin position="6"/>
        <end position="25"/>
    </location>
</feature>
<protein>
    <submittedName>
        <fullName evidence="2">Uncharacterized protein</fullName>
    </submittedName>
</protein>
<dbReference type="EMBL" id="BMHK01000014">
    <property type="protein sequence ID" value="GGC03769.1"/>
    <property type="molecule type" value="Genomic_DNA"/>
</dbReference>
<proteinExistence type="predicted"/>
<dbReference type="Proteomes" id="UP000608154">
    <property type="component" value="Unassembled WGS sequence"/>
</dbReference>
<keyword evidence="3" id="KW-1185">Reference proteome</keyword>
<keyword evidence="1" id="KW-1133">Transmembrane helix</keyword>
<keyword evidence="1" id="KW-0812">Transmembrane</keyword>
<evidence type="ECO:0000256" key="1">
    <source>
        <dbReference type="SAM" id="Phobius"/>
    </source>
</evidence>
<gene>
    <name evidence="2" type="ORF">GCM10011494_22790</name>
</gene>
<reference evidence="2" key="2">
    <citation type="submission" date="2020-09" db="EMBL/GenBank/DDBJ databases">
        <authorList>
            <person name="Sun Q."/>
            <person name="Zhou Y."/>
        </authorList>
    </citation>
    <scope>NUCLEOTIDE SEQUENCE</scope>
    <source>
        <strain evidence="2">CGMCC 1.15095</strain>
    </source>
</reference>
<organism evidence="2 3">
    <name type="scientific">Novosphingobium endophyticum</name>
    <dbReference type="NCBI Taxonomy" id="1955250"/>
    <lineage>
        <taxon>Bacteria</taxon>
        <taxon>Pseudomonadati</taxon>
        <taxon>Pseudomonadota</taxon>
        <taxon>Alphaproteobacteria</taxon>
        <taxon>Sphingomonadales</taxon>
        <taxon>Sphingomonadaceae</taxon>
        <taxon>Novosphingobium</taxon>
    </lineage>
</organism>